<dbReference type="PANTHER" id="PTHR15087:SF14">
    <property type="entry name" value="PROTEIN NPAT"/>
    <property type="match status" value="1"/>
</dbReference>
<feature type="domain" description="Protein NPAT C-terminal" evidence="2">
    <location>
        <begin position="623"/>
        <end position="823"/>
    </location>
</feature>
<keyword evidence="4" id="KW-1185">Reference proteome</keyword>
<dbReference type="Ensembl" id="ENSPKIT00000013451.1">
    <property type="protein sequence ID" value="ENSPKIP00000032581.1"/>
    <property type="gene ID" value="ENSPKIG00000012627.1"/>
</dbReference>
<dbReference type="GO" id="GO:0003712">
    <property type="term" value="F:transcription coregulator activity"/>
    <property type="evidence" value="ECO:0007669"/>
    <property type="project" value="TreeGrafter"/>
</dbReference>
<feature type="region of interest" description="Disordered" evidence="1">
    <location>
        <begin position="276"/>
        <end position="350"/>
    </location>
</feature>
<organism evidence="3 4">
    <name type="scientific">Paramormyrops kingsleyae</name>
    <dbReference type="NCBI Taxonomy" id="1676925"/>
    <lineage>
        <taxon>Eukaryota</taxon>
        <taxon>Metazoa</taxon>
        <taxon>Chordata</taxon>
        <taxon>Craniata</taxon>
        <taxon>Vertebrata</taxon>
        <taxon>Euteleostomi</taxon>
        <taxon>Actinopterygii</taxon>
        <taxon>Neopterygii</taxon>
        <taxon>Teleostei</taxon>
        <taxon>Osteoglossocephala</taxon>
        <taxon>Osteoglossomorpha</taxon>
        <taxon>Osteoglossiformes</taxon>
        <taxon>Mormyridae</taxon>
        <taxon>Paramormyrops</taxon>
    </lineage>
</organism>
<name>A0A3B3SR76_9TELE</name>
<feature type="compositionally biased region" description="Low complexity" evidence="1">
    <location>
        <begin position="892"/>
        <end position="908"/>
    </location>
</feature>
<feature type="compositionally biased region" description="Low complexity" evidence="1">
    <location>
        <begin position="837"/>
        <end position="848"/>
    </location>
</feature>
<feature type="region of interest" description="Disordered" evidence="1">
    <location>
        <begin position="819"/>
        <end position="848"/>
    </location>
</feature>
<feature type="region of interest" description="Disordered" evidence="1">
    <location>
        <begin position="980"/>
        <end position="1154"/>
    </location>
</feature>
<dbReference type="GeneTree" id="ENSGT00390000012388"/>
<proteinExistence type="predicted"/>
<feature type="region of interest" description="Disordered" evidence="1">
    <location>
        <begin position="1169"/>
        <end position="1242"/>
    </location>
</feature>
<reference evidence="3" key="1">
    <citation type="submission" date="2025-08" db="UniProtKB">
        <authorList>
            <consortium name="Ensembl"/>
        </authorList>
    </citation>
    <scope>IDENTIFICATION</scope>
</reference>
<reference evidence="3" key="2">
    <citation type="submission" date="2025-09" db="UniProtKB">
        <authorList>
            <consortium name="Ensembl"/>
        </authorList>
    </citation>
    <scope>IDENTIFICATION</scope>
</reference>
<sequence length="1343" mass="141301">MMTSLWKKLEFTLNQIKCMQNSPAVHQNQRLRTRNGIMNLRRQRALSSPLSPAPRISSSPAPSGHYIPSPISAPQSILGHCYSSLQTHSTPICQPQVQDGSRLFISVNRDSPLQVAVPDHRINPGPLSPARRKCDSPRRRGGGLSGCSGPGRGSLPPNVPPVELQSESHQEAVSENFPQMVIENAREKILNDKSLQEKLAENINKILGSEISPQASKQASCTSMEQDQSIDEILGLQGEIHMTDDAIQDILEQTESDPAFQALFDLFDCGKDKNNDADHHGDVNTSTPSLESNEVETSDCFSVTGDQGAGPEDSTTGAETPRKTRARKVQEMKSKKSRKITHPLSGTSRTQALIPPRLSSEVTPDTGVPSPIKMSTEGKTLVCSDREVRTLQPPPQGSPIKDANPTIVEKVPEMPPEEDASMDVDEPSDSTSQENVEQFILQPEIQQIPQASKDPGGRPCRTSPCESERNLSEAREVDPAERTSEISLGLVEAEGSVLGFSIEVPHVPEHSAEPQNPEGLPTLSINTDSTVVNNQKAGLEHSPSSQKSPPSLGQGAQGSEATTQEIVHIPEDSSAPTPEASLPLSSALALSPAKEPNTSKIVSLKIIISDEQEEQVGDSALCQAVSSITGDQVPTIILSSPAKSPAKAPGGSGFSVTAEETVQAVSCLQCTELTGKPAERVAGVDENLQLSLPGELVSEGGFIQLLPSAASYGGSSNYFIVTEQSMVSHPPSVVVLPDGSPLGPVASPTHVLATPPRARPVSVTQDASKTYPSGSTLIITSPVQPMLQGMMVPASVVGQKNTGTFTIVSNQLVTLPVTSAKVTPSPKSKPRLAPKEAAGSGKAGAAVSGMEAKAEIPLRPAGPGQLTLSDATITEAAPGPSAPSHRRMLCFDADSPGPADAAAPSGHTPSPPVTPQTVVSRPPAVTSASSPAVTGSPARQPPKESPGSSGSRGPKIRSVQPTILRGSRAARAELLKCPKGLTTPENERTPLDCAAGDTKKCPHAKSDSGVVAKAPSAIVRTEATPPEASGRSVFARKQQIVDKREFSAAESAGPAKSRPGGAKKEDQRGRSEAGEKPQAKGREGREGRAERRGSSLEPPHVTANKENELEGSRCEHHPVGPAPVGEPGPPTIGSPAPITQAGSCKVPSKTSPLTKQAAEMLQDIQGLIPASTPSKRTGLGCPELAHPRTPNLGGPTEEPPDCLRTPIRQRHGREREGTPRHLVATPDVPTCSPASEAGSESSINMAAQTLISLSRAGRAGTPLKDSILQQGAASAAVNIATVAPKAKKRKQSESHTAPIAKKELHLSGSTPSKKKSKKQKRLLDSFPDDLDVDKFLSSLHYDE</sequence>
<evidence type="ECO:0000313" key="4">
    <source>
        <dbReference type="Proteomes" id="UP000261540"/>
    </source>
</evidence>
<feature type="compositionally biased region" description="Basic and acidic residues" evidence="1">
    <location>
        <begin position="1062"/>
        <end position="1094"/>
    </location>
</feature>
<dbReference type="Proteomes" id="UP000261540">
    <property type="component" value="Unplaced"/>
</dbReference>
<feature type="region of interest" description="Disordered" evidence="1">
    <location>
        <begin position="117"/>
        <end position="164"/>
    </location>
</feature>
<feature type="domain" description="Protein NPAT C-terminal" evidence="2">
    <location>
        <begin position="1145"/>
        <end position="1343"/>
    </location>
</feature>
<feature type="region of interest" description="Disordered" evidence="1">
    <location>
        <begin position="411"/>
        <end position="485"/>
    </location>
</feature>
<feature type="region of interest" description="Disordered" evidence="1">
    <location>
        <begin position="874"/>
        <end position="967"/>
    </location>
</feature>
<dbReference type="Pfam" id="PF15712">
    <property type="entry name" value="NPAT_C"/>
    <property type="match status" value="2"/>
</dbReference>
<feature type="compositionally biased region" description="Basic and acidic residues" evidence="1">
    <location>
        <begin position="1103"/>
        <end position="1118"/>
    </location>
</feature>
<evidence type="ECO:0000313" key="3">
    <source>
        <dbReference type="Ensembl" id="ENSPKIP00000032581.1"/>
    </source>
</evidence>
<evidence type="ECO:0000259" key="2">
    <source>
        <dbReference type="Pfam" id="PF15712"/>
    </source>
</evidence>
<protein>
    <submittedName>
        <fullName evidence="3">Nuclear protein, ataxia-telangiectasia locus</fullName>
    </submittedName>
</protein>
<feature type="compositionally biased region" description="Basic and acidic residues" evidence="1">
    <location>
        <begin position="466"/>
        <end position="484"/>
    </location>
</feature>
<dbReference type="InterPro" id="IPR052850">
    <property type="entry name" value="NPAT_LisH"/>
</dbReference>
<dbReference type="GO" id="GO:0005634">
    <property type="term" value="C:nucleus"/>
    <property type="evidence" value="ECO:0007669"/>
    <property type="project" value="TreeGrafter"/>
</dbReference>
<accession>A0A3B3SR76</accession>
<dbReference type="PANTHER" id="PTHR15087">
    <property type="entry name" value="PROTEIN NPAT"/>
    <property type="match status" value="1"/>
</dbReference>
<feature type="compositionally biased region" description="Polar residues" evidence="1">
    <location>
        <begin position="536"/>
        <end position="551"/>
    </location>
</feature>
<feature type="compositionally biased region" description="Acidic residues" evidence="1">
    <location>
        <begin position="415"/>
        <end position="428"/>
    </location>
</feature>
<evidence type="ECO:0000256" key="1">
    <source>
        <dbReference type="SAM" id="MobiDB-lite"/>
    </source>
</evidence>
<feature type="region of interest" description="Disordered" evidence="1">
    <location>
        <begin position="1283"/>
        <end position="1323"/>
    </location>
</feature>
<feature type="compositionally biased region" description="Polar residues" evidence="1">
    <location>
        <begin position="283"/>
        <end position="292"/>
    </location>
</feature>
<dbReference type="STRING" id="1676925.ENSPKIP00000032581"/>
<dbReference type="InterPro" id="IPR031442">
    <property type="entry name" value="NPAT_C"/>
</dbReference>
<feature type="compositionally biased region" description="Gly residues" evidence="1">
    <location>
        <begin position="142"/>
        <end position="152"/>
    </location>
</feature>
<feature type="compositionally biased region" description="Pro residues" evidence="1">
    <location>
        <begin position="1120"/>
        <end position="1132"/>
    </location>
</feature>
<feature type="compositionally biased region" description="Basic and acidic residues" evidence="1">
    <location>
        <begin position="997"/>
        <end position="1006"/>
    </location>
</feature>
<feature type="region of interest" description="Disordered" evidence="1">
    <location>
        <begin position="536"/>
        <end position="561"/>
    </location>
</feature>